<keyword evidence="2 8" id="KW-0963">Cytoplasm</keyword>
<feature type="compositionally biased region" description="Acidic residues" evidence="9">
    <location>
        <begin position="165"/>
        <end position="182"/>
    </location>
</feature>
<feature type="binding site" evidence="8">
    <location>
        <begin position="693"/>
        <end position="696"/>
    </location>
    <ligand>
        <name>ITP</name>
        <dbReference type="ChEBI" id="CHEBI:61402"/>
    </ligand>
</feature>
<feature type="region of interest" description="Disordered" evidence="9">
    <location>
        <begin position="81"/>
        <end position="315"/>
    </location>
</feature>
<keyword evidence="5 8" id="KW-0378">Hydrolase</keyword>
<accession>A0A427Y895</accession>
<comment type="subunit">
    <text evidence="8">Homodimer.</text>
</comment>
<feature type="compositionally biased region" description="Acidic residues" evidence="9">
    <location>
        <begin position="192"/>
        <end position="203"/>
    </location>
</feature>
<protein>
    <recommendedName>
        <fullName evidence="8">Inosine triphosphate pyrophosphatase</fullName>
        <shortName evidence="8">ITPase</shortName>
        <shortName evidence="8">Inosine triphosphatase</shortName>
        <ecNumber evidence="8">3.6.1.66</ecNumber>
    </recommendedName>
    <alternativeName>
        <fullName evidence="8">Non-canonical purine NTP pyrophosphatase</fullName>
    </alternativeName>
    <alternativeName>
        <fullName evidence="8">Non-standard purine NTP pyrophosphatase</fullName>
    </alternativeName>
    <alternativeName>
        <fullName evidence="8">Nucleoside-triphosphate diphosphatase</fullName>
    </alternativeName>
    <alternativeName>
        <fullName evidence="8">Nucleoside-triphosphate pyrophosphatase</fullName>
        <shortName evidence="8">NTPase</shortName>
    </alternativeName>
    <alternativeName>
        <fullName evidence="8">XTP/dITP diphosphatase</fullName>
    </alternativeName>
</protein>
<feature type="region of interest" description="Disordered" evidence="9">
    <location>
        <begin position="327"/>
        <end position="366"/>
    </location>
</feature>
<feature type="compositionally biased region" description="Basic and acidic residues" evidence="9">
    <location>
        <begin position="81"/>
        <end position="108"/>
    </location>
</feature>
<feature type="binding site" evidence="8">
    <location>
        <begin position="566"/>
        <end position="567"/>
    </location>
    <ligand>
        <name>ITP</name>
        <dbReference type="ChEBI" id="CHEBI:61402"/>
    </ligand>
</feature>
<feature type="region of interest" description="Disordered" evidence="9">
    <location>
        <begin position="1"/>
        <end position="45"/>
    </location>
</feature>
<dbReference type="GO" id="GO:0036222">
    <property type="term" value="F:XTP diphosphatase activity"/>
    <property type="evidence" value="ECO:0007669"/>
    <property type="project" value="UniProtKB-UniRule"/>
</dbReference>
<dbReference type="GO" id="GO:0005634">
    <property type="term" value="C:nucleus"/>
    <property type="evidence" value="ECO:0007669"/>
    <property type="project" value="UniProtKB-SubCell"/>
</dbReference>
<feature type="binding site" evidence="8">
    <location>
        <position position="550"/>
    </location>
    <ligand>
        <name>ITP</name>
        <dbReference type="ChEBI" id="CHEBI:61402"/>
    </ligand>
</feature>
<keyword evidence="4 8" id="KW-0547">Nucleotide-binding</keyword>
<comment type="cofactor">
    <cofactor evidence="8">
        <name>Mg(2+)</name>
        <dbReference type="ChEBI" id="CHEBI:18420"/>
    </cofactor>
    <cofactor evidence="8">
        <name>Mn(2+)</name>
        <dbReference type="ChEBI" id="CHEBI:29035"/>
    </cofactor>
    <text evidence="8">Binds 1 divalent metal cation per subunit; can use either Mg(2+) or Mn(2+).</text>
</comment>
<keyword evidence="12" id="KW-1185">Reference proteome</keyword>
<dbReference type="GO" id="GO:0035870">
    <property type="term" value="F:dITP diphosphatase activity"/>
    <property type="evidence" value="ECO:0007669"/>
    <property type="project" value="UniProtKB-UniRule"/>
</dbReference>
<evidence type="ECO:0000256" key="6">
    <source>
        <dbReference type="ARBA" id="ARBA00022842"/>
    </source>
</evidence>
<reference evidence="11 12" key="1">
    <citation type="submission" date="2018-11" db="EMBL/GenBank/DDBJ databases">
        <title>Genome sequence of Saitozyma podzolica DSM 27192.</title>
        <authorList>
            <person name="Aliyu H."/>
            <person name="Gorte O."/>
            <person name="Ochsenreither K."/>
        </authorList>
    </citation>
    <scope>NUCLEOTIDE SEQUENCE [LARGE SCALE GENOMIC DNA]</scope>
    <source>
        <strain evidence="11 12">DSM 27192</strain>
    </source>
</reference>
<dbReference type="GO" id="GO:0005737">
    <property type="term" value="C:cytoplasm"/>
    <property type="evidence" value="ECO:0007669"/>
    <property type="project" value="UniProtKB-SubCell"/>
</dbReference>
<evidence type="ECO:0000256" key="1">
    <source>
        <dbReference type="ARBA" id="ARBA00008023"/>
    </source>
</evidence>
<keyword evidence="8" id="KW-0539">Nucleus</keyword>
<gene>
    <name evidence="11" type="ORF">EHS25_003220</name>
</gene>
<feature type="binding site" evidence="8">
    <location>
        <position position="717"/>
    </location>
    <ligand>
        <name>ITP</name>
        <dbReference type="ChEBI" id="CHEBI:61402"/>
    </ligand>
</feature>
<name>A0A427Y895_9TREE</name>
<dbReference type="GO" id="GO:0009117">
    <property type="term" value="P:nucleotide metabolic process"/>
    <property type="evidence" value="ECO:0007669"/>
    <property type="project" value="UniProtKB-KW"/>
</dbReference>
<sequence length="744" mass="78774">MAKGKSSNPADAFRKAQRAKELKKNKEARKSVRETQTIKRDTRDLESEIRSLKSRPKLAAADKTRLESLESELEYVNKVKEKYVAEHPEARDRVFRTHGDKSRRLPGHEDEDDEGGGGGRGGDKRLYDESGRLRDPTRSVYYDAVYNPFGVPPPGMPYKERTPEPVEESEEEDDSDDDDDIVMPEGPPPGSSDEESDDSDDIPLPEGPPPPKPPPIPSGPSNAPFMRPPLHFTGPPGQGMGMGQPFLPFPPSGPGFRPGMHQPGMPFRPPPQMQQQPMGQPGFRPRPPRPPRQPNMPHGKAPVVQDPLSDAPTQTYQGYRIAKAEGVAGLPARPGGGGDSAPVSGAGSPSLPAKPDSKTNSPAPSAAQIAAATISAAPVLRDLRKEATAFVPRGVKRKAAAAPGAAAGVRVNAAPGAGEVDADGDELRSKREDGPGLLGVLQGVFGEGTGAGTGTGIRQNTKGGQLSAGVVQESSRPFVCSNLILASISSPHFLAAFFNMTSFVFVTGNANKLREVQAILAAGDGGIKVTSQAVDVPEVQGSTQEVALAKCKAAAEALGTACVTEDTALCFEALGGLPGPYIKDFLAKLGHEVLSSNQSPLCLVCTSPPYIPVLLYPSGPPVALVMTRSTHSQYMLTPASLSSGLNTLLTGFPTTRATALCTFAYSPGPGSAVLLFEGRTEGHIVPARGPTHFGWDPVFAPEEGGGKTYAEMDGGEKNKISHRYRALEKLRVYLQDKARKEGKA</sequence>
<feature type="compositionally biased region" description="Basic and acidic residues" evidence="9">
    <location>
        <begin position="121"/>
        <end position="137"/>
    </location>
</feature>
<feature type="binding site" evidence="8">
    <location>
        <begin position="507"/>
        <end position="512"/>
    </location>
    <ligand>
        <name>ITP</name>
        <dbReference type="ChEBI" id="CHEBI:61402"/>
    </ligand>
</feature>
<evidence type="ECO:0000313" key="11">
    <source>
        <dbReference type="EMBL" id="RSH87311.1"/>
    </source>
</evidence>
<feature type="binding site" evidence="8">
    <location>
        <position position="566"/>
    </location>
    <ligand>
        <name>Mg(2+)</name>
        <dbReference type="ChEBI" id="CHEBI:18420"/>
    </ligand>
</feature>
<evidence type="ECO:0000256" key="9">
    <source>
        <dbReference type="SAM" id="MobiDB-lite"/>
    </source>
</evidence>
<dbReference type="STRING" id="1890683.A0A427Y895"/>
<dbReference type="InterPro" id="IPR002637">
    <property type="entry name" value="RdgB/HAM1"/>
</dbReference>
<dbReference type="InterPro" id="IPR029001">
    <property type="entry name" value="ITPase-like_fam"/>
</dbReference>
<keyword evidence="7 8" id="KW-0546">Nucleotide metabolism</keyword>
<dbReference type="PANTHER" id="PTHR11067:SF9">
    <property type="entry name" value="INOSINE TRIPHOSPHATE PYROPHOSPHATASE"/>
    <property type="match status" value="1"/>
</dbReference>
<comment type="catalytic activity">
    <reaction evidence="8">
        <text>dITP + H2O = dIMP + diphosphate + H(+)</text>
        <dbReference type="Rhea" id="RHEA:28342"/>
        <dbReference type="ChEBI" id="CHEBI:15377"/>
        <dbReference type="ChEBI" id="CHEBI:15378"/>
        <dbReference type="ChEBI" id="CHEBI:33019"/>
        <dbReference type="ChEBI" id="CHEBI:61194"/>
        <dbReference type="ChEBI" id="CHEBI:61382"/>
        <dbReference type="EC" id="3.6.1.66"/>
    </reaction>
</comment>
<dbReference type="InterPro" id="IPR019007">
    <property type="entry name" value="Wbp11/ELF5/Saf1_N"/>
</dbReference>
<dbReference type="Pfam" id="PF01725">
    <property type="entry name" value="Ham1p_like"/>
    <property type="match status" value="2"/>
</dbReference>
<evidence type="ECO:0000256" key="7">
    <source>
        <dbReference type="ARBA" id="ARBA00023080"/>
    </source>
</evidence>
<keyword evidence="8" id="KW-0464">Manganese</keyword>
<feature type="compositionally biased region" description="Pro residues" evidence="9">
    <location>
        <begin position="284"/>
        <end position="294"/>
    </location>
</feature>
<dbReference type="GO" id="GO:0000166">
    <property type="term" value="F:nucleotide binding"/>
    <property type="evidence" value="ECO:0007669"/>
    <property type="project" value="UniProtKB-KW"/>
</dbReference>
<dbReference type="GO" id="GO:0036220">
    <property type="term" value="F:ITP diphosphatase activity"/>
    <property type="evidence" value="ECO:0007669"/>
    <property type="project" value="UniProtKB-UniRule"/>
</dbReference>
<evidence type="ECO:0000256" key="2">
    <source>
        <dbReference type="ARBA" id="ARBA00022490"/>
    </source>
</evidence>
<feature type="compositionally biased region" description="Low complexity" evidence="9">
    <location>
        <begin position="254"/>
        <end position="265"/>
    </location>
</feature>
<dbReference type="CDD" id="cd00515">
    <property type="entry name" value="HAM1"/>
    <property type="match status" value="1"/>
</dbReference>
<feature type="compositionally biased region" description="Pro residues" evidence="9">
    <location>
        <begin position="205"/>
        <end position="218"/>
    </location>
</feature>
<feature type="compositionally biased region" description="Basic and acidic residues" evidence="9">
    <location>
        <begin position="12"/>
        <end position="45"/>
    </location>
</feature>
<evidence type="ECO:0000256" key="5">
    <source>
        <dbReference type="ARBA" id="ARBA00022801"/>
    </source>
</evidence>
<dbReference type="HAMAP" id="MF_03148">
    <property type="entry name" value="HAM1_NTPase"/>
    <property type="match status" value="1"/>
</dbReference>
<feature type="domain" description="Wbp11/ELF5/Saf1 N-terminal" evidence="10">
    <location>
        <begin position="4"/>
        <end position="78"/>
    </location>
</feature>
<organism evidence="11 12">
    <name type="scientific">Saitozyma podzolica</name>
    <dbReference type="NCBI Taxonomy" id="1890683"/>
    <lineage>
        <taxon>Eukaryota</taxon>
        <taxon>Fungi</taxon>
        <taxon>Dikarya</taxon>
        <taxon>Basidiomycota</taxon>
        <taxon>Agaricomycotina</taxon>
        <taxon>Tremellomycetes</taxon>
        <taxon>Tremellales</taxon>
        <taxon>Trimorphomycetaceae</taxon>
        <taxon>Saitozyma</taxon>
    </lineage>
</organism>
<dbReference type="Pfam" id="PF09429">
    <property type="entry name" value="Wbp11"/>
    <property type="match status" value="1"/>
</dbReference>
<evidence type="ECO:0000256" key="4">
    <source>
        <dbReference type="ARBA" id="ARBA00022741"/>
    </source>
</evidence>
<dbReference type="Pfam" id="PF12622">
    <property type="entry name" value="NpwBP"/>
    <property type="match status" value="1"/>
</dbReference>
<dbReference type="EMBL" id="RSCD01000017">
    <property type="protein sequence ID" value="RSH87311.1"/>
    <property type="molecule type" value="Genomic_DNA"/>
</dbReference>
<dbReference type="GO" id="GO:0006396">
    <property type="term" value="P:RNA processing"/>
    <property type="evidence" value="ECO:0007669"/>
    <property type="project" value="InterPro"/>
</dbReference>
<comment type="catalytic activity">
    <reaction evidence="8">
        <text>ITP + H2O = IMP + diphosphate + H(+)</text>
        <dbReference type="Rhea" id="RHEA:29399"/>
        <dbReference type="ChEBI" id="CHEBI:15377"/>
        <dbReference type="ChEBI" id="CHEBI:15378"/>
        <dbReference type="ChEBI" id="CHEBI:33019"/>
        <dbReference type="ChEBI" id="CHEBI:58053"/>
        <dbReference type="ChEBI" id="CHEBI:61402"/>
        <dbReference type="EC" id="3.6.1.66"/>
    </reaction>
</comment>
<dbReference type="InterPro" id="IPR027502">
    <property type="entry name" value="ITPase"/>
</dbReference>
<comment type="subcellular location">
    <subcellularLocation>
        <location evidence="8">Cytoplasm</location>
    </subcellularLocation>
    <subcellularLocation>
        <location evidence="8">Nucleus</location>
    </subcellularLocation>
</comment>
<evidence type="ECO:0000259" key="10">
    <source>
        <dbReference type="Pfam" id="PF09429"/>
    </source>
</evidence>
<feature type="compositionally biased region" description="Low complexity" evidence="9">
    <location>
        <begin position="273"/>
        <end position="283"/>
    </location>
</feature>
<proteinExistence type="inferred from homology"/>
<dbReference type="OrthoDB" id="6288734at2759"/>
<dbReference type="PANTHER" id="PTHR11067">
    <property type="entry name" value="INOSINE TRIPHOSPHATE PYROPHOSPHATASE/HAM1 PROTEIN"/>
    <property type="match status" value="1"/>
</dbReference>
<keyword evidence="3 8" id="KW-0479">Metal-binding</keyword>
<keyword evidence="6 8" id="KW-0460">Magnesium</keyword>
<comment type="caution">
    <text evidence="11">The sequence shown here is derived from an EMBL/GenBank/DDBJ whole genome shotgun (WGS) entry which is preliminary data.</text>
</comment>
<dbReference type="EC" id="3.6.1.66" evidence="8"/>
<feature type="binding site" evidence="8">
    <location>
        <position position="538"/>
    </location>
    <ligand>
        <name>Mg(2+)</name>
        <dbReference type="ChEBI" id="CHEBI:18420"/>
    </ligand>
</feature>
<feature type="binding site" evidence="8">
    <location>
        <begin position="722"/>
        <end position="723"/>
    </location>
    <ligand>
        <name>ITP</name>
        <dbReference type="ChEBI" id="CHEBI:61402"/>
    </ligand>
</feature>
<dbReference type="AlphaFoldDB" id="A0A427Y895"/>
<dbReference type="Proteomes" id="UP000279259">
    <property type="component" value="Unassembled WGS sequence"/>
</dbReference>
<comment type="function">
    <text evidence="8">Pyrophosphatase that hydrolyzes non-canonical purine nucleotides such as inosine triphosphate (ITP), deoxyinosine triphosphate (dITP) or xanthosine 5'-triphosphate (XTP) to their respective monophosphate derivatives. The enzyme does not distinguish between the deoxy- and ribose forms. Probably excludes non-canonical purines from RNA and DNA precursor pools, thus preventing their incorporation into RNA and DNA and avoiding chromosomal lesions.</text>
</comment>
<dbReference type="GO" id="GO:0046872">
    <property type="term" value="F:metal ion binding"/>
    <property type="evidence" value="ECO:0007669"/>
    <property type="project" value="UniProtKB-KW"/>
</dbReference>
<evidence type="ECO:0000313" key="12">
    <source>
        <dbReference type="Proteomes" id="UP000279259"/>
    </source>
</evidence>
<comment type="similarity">
    <text evidence="1 8">Belongs to the HAM1 NTPase family.</text>
</comment>
<dbReference type="SUPFAM" id="SSF52972">
    <property type="entry name" value="ITPase-like"/>
    <property type="match status" value="2"/>
</dbReference>
<evidence type="ECO:0000256" key="3">
    <source>
        <dbReference type="ARBA" id="ARBA00022723"/>
    </source>
</evidence>
<comment type="catalytic activity">
    <reaction evidence="8">
        <text>XTP + H2O = XMP + diphosphate + H(+)</text>
        <dbReference type="Rhea" id="RHEA:28610"/>
        <dbReference type="ChEBI" id="CHEBI:15377"/>
        <dbReference type="ChEBI" id="CHEBI:15378"/>
        <dbReference type="ChEBI" id="CHEBI:33019"/>
        <dbReference type="ChEBI" id="CHEBI:57464"/>
        <dbReference type="ChEBI" id="CHEBI:61314"/>
        <dbReference type="EC" id="3.6.1.66"/>
    </reaction>
</comment>
<dbReference type="Gene3D" id="3.90.950.10">
    <property type="match status" value="1"/>
</dbReference>
<dbReference type="GO" id="GO:0009204">
    <property type="term" value="P:deoxyribonucleoside triphosphate catabolic process"/>
    <property type="evidence" value="ECO:0007669"/>
    <property type="project" value="UniProtKB-UniRule"/>
</dbReference>
<evidence type="ECO:0000256" key="8">
    <source>
        <dbReference type="HAMAP-Rule" id="MF_03148"/>
    </source>
</evidence>